<sequence>MSIDNLWIVGGIVSVPLLIFPLLALALIMERIVFLLQVKNKQPLNC</sequence>
<keyword evidence="3" id="KW-1185">Reference proteome</keyword>
<feature type="transmembrane region" description="Helical" evidence="1">
    <location>
        <begin position="6"/>
        <end position="29"/>
    </location>
</feature>
<keyword evidence="1" id="KW-1133">Transmembrane helix</keyword>
<dbReference type="AlphaFoldDB" id="A0A563W1P7"/>
<keyword evidence="1" id="KW-0472">Membrane</keyword>
<protein>
    <submittedName>
        <fullName evidence="2">Uncharacterized protein</fullName>
    </submittedName>
</protein>
<evidence type="ECO:0000313" key="3">
    <source>
        <dbReference type="Proteomes" id="UP000320055"/>
    </source>
</evidence>
<organism evidence="2 3">
    <name type="scientific">Hyella patelloides LEGE 07179</name>
    <dbReference type="NCBI Taxonomy" id="945734"/>
    <lineage>
        <taxon>Bacteria</taxon>
        <taxon>Bacillati</taxon>
        <taxon>Cyanobacteriota</taxon>
        <taxon>Cyanophyceae</taxon>
        <taxon>Pleurocapsales</taxon>
        <taxon>Hyellaceae</taxon>
        <taxon>Hyella</taxon>
    </lineage>
</organism>
<proteinExistence type="predicted"/>
<keyword evidence="1" id="KW-0812">Transmembrane</keyword>
<dbReference type="Proteomes" id="UP000320055">
    <property type="component" value="Unassembled WGS sequence"/>
</dbReference>
<accession>A0A563W1P7</accession>
<reference evidence="2 3" key="1">
    <citation type="submission" date="2019-01" db="EMBL/GenBank/DDBJ databases">
        <authorList>
            <person name="Brito A."/>
        </authorList>
    </citation>
    <scope>NUCLEOTIDE SEQUENCE [LARGE SCALE GENOMIC DNA]</scope>
    <source>
        <strain evidence="2">1</strain>
    </source>
</reference>
<gene>
    <name evidence="2" type="ORF">H1P_6270027</name>
</gene>
<evidence type="ECO:0000256" key="1">
    <source>
        <dbReference type="SAM" id="Phobius"/>
    </source>
</evidence>
<evidence type="ECO:0000313" key="2">
    <source>
        <dbReference type="EMBL" id="VEP17565.1"/>
    </source>
</evidence>
<name>A0A563W1P7_9CYAN</name>
<dbReference type="EMBL" id="CAACVJ010000587">
    <property type="protein sequence ID" value="VEP17565.1"/>
    <property type="molecule type" value="Genomic_DNA"/>
</dbReference>